<evidence type="ECO:0000313" key="2">
    <source>
        <dbReference type="EMBL" id="OJT01808.1"/>
    </source>
</evidence>
<reference evidence="2 3" key="1">
    <citation type="submission" date="2016-10" db="EMBL/GenBank/DDBJ databases">
        <title>Genome sequence of the basidiomycete white-rot fungus Trametes pubescens.</title>
        <authorList>
            <person name="Makela M.R."/>
            <person name="Granchi Z."/>
            <person name="Peng M."/>
            <person name="De Vries R.P."/>
            <person name="Grigoriev I."/>
            <person name="Riley R."/>
            <person name="Hilden K."/>
        </authorList>
    </citation>
    <scope>NUCLEOTIDE SEQUENCE [LARGE SCALE GENOMIC DNA]</scope>
    <source>
        <strain evidence="2 3">FBCC735</strain>
    </source>
</reference>
<evidence type="ECO:0000313" key="3">
    <source>
        <dbReference type="Proteomes" id="UP000184267"/>
    </source>
</evidence>
<keyword evidence="3" id="KW-1185">Reference proteome</keyword>
<feature type="compositionally biased region" description="Basic and acidic residues" evidence="1">
    <location>
        <begin position="12"/>
        <end position="22"/>
    </location>
</feature>
<dbReference type="AlphaFoldDB" id="A0A1M2V2K0"/>
<proteinExistence type="predicted"/>
<protein>
    <submittedName>
        <fullName evidence="2">Uncharacterized protein</fullName>
    </submittedName>
</protein>
<comment type="caution">
    <text evidence="2">The sequence shown here is derived from an EMBL/GenBank/DDBJ whole genome shotgun (WGS) entry which is preliminary data.</text>
</comment>
<dbReference type="Proteomes" id="UP000184267">
    <property type="component" value="Unassembled WGS sequence"/>
</dbReference>
<feature type="region of interest" description="Disordered" evidence="1">
    <location>
        <begin position="1"/>
        <end position="22"/>
    </location>
</feature>
<sequence length="57" mass="6216">MEAELDYFGSHNYDKKSEGDGEVKKGAWIGGVRETEAERLGTRKASLRVEKGVSGEG</sequence>
<name>A0A1M2V2K0_TRAPU</name>
<accession>A0A1M2V2K0</accession>
<organism evidence="2 3">
    <name type="scientific">Trametes pubescens</name>
    <name type="common">White-rot fungus</name>
    <dbReference type="NCBI Taxonomy" id="154538"/>
    <lineage>
        <taxon>Eukaryota</taxon>
        <taxon>Fungi</taxon>
        <taxon>Dikarya</taxon>
        <taxon>Basidiomycota</taxon>
        <taxon>Agaricomycotina</taxon>
        <taxon>Agaricomycetes</taxon>
        <taxon>Polyporales</taxon>
        <taxon>Polyporaceae</taxon>
        <taxon>Trametes</taxon>
    </lineage>
</organism>
<gene>
    <name evidence="2" type="ORF">TRAPUB_7715</name>
</gene>
<evidence type="ECO:0000256" key="1">
    <source>
        <dbReference type="SAM" id="MobiDB-lite"/>
    </source>
</evidence>
<dbReference type="EMBL" id="MNAD01001721">
    <property type="protein sequence ID" value="OJT01808.1"/>
    <property type="molecule type" value="Genomic_DNA"/>
</dbReference>